<dbReference type="EMBL" id="DWUP01000011">
    <property type="protein sequence ID" value="HJD52199.1"/>
    <property type="molecule type" value="Genomic_DNA"/>
</dbReference>
<keyword evidence="2" id="KW-0645">Protease</keyword>
<dbReference type="Pfam" id="PF13715">
    <property type="entry name" value="CarbopepD_reg_2"/>
    <property type="match status" value="1"/>
</dbReference>
<dbReference type="InterPro" id="IPR043741">
    <property type="entry name" value="DUF5686"/>
</dbReference>
<evidence type="ECO:0000313" key="2">
    <source>
        <dbReference type="EMBL" id="HJD52199.1"/>
    </source>
</evidence>
<sequence length="865" mass="99204">MKLVKRRKHICRLLLSLALFIVSCVTVSAQMVSGYVKDSLTNEAVSYMAVYYDGTSVGTMTDDNGYFSLKAQPNQNELTFAAVGYRTKKVAIVAGREQTLNVIVTPDNITLTEVVIKPKREKYSKKNNPAVELMRKVIAHKNLQDLSSNEYYQYDVYQKMTSSINDITPDMFDKGIFKKMPFLVDQVQPSPETNNLILPLSVQETATKIIYRKEPESKKTIIEGATSSGIDKLFSTGDNLGAALKDVFTDINIYDNDIDLMHLRFVSPLSSTSAISFYKFYIMDTVMVDGQQCIDLSFVPHNSQDFGFTGHIFVLNDSTYAVKRCTMNLPKNTGVNFVESLSVTQEFLQLPNGQWVIKNDDMIVELYVVKALQGFMVRRQTKYENYSFDPINPRLFKLKGDVVRMNDYSMKDDEFWAEKRQVPLTKQESTLDLLIKKLTAIPGVNWIVFIAKAFIENFVELSWDGKPSKFDIGPINTMFTSNYVDGFRLRLSGQTTGQLNPHLFLSGYVAYGFKDEKFKYMAKAEYSFDKKKFLAREYPKHSIAVSYQYDVMSPMDKFLSTDKDNVFVSLKASTVDQMSYVRDIRVVYEREFLSGFSFKLSADHKKDTPTGNLFYIPNTLANDPANAIKSITTAEFGVNLRYAPGETFINTKQRRRPLNLDAPVFTLSHQVGIKGFLGGDFNYNYTEAGIFKRFWLKSWGKVDINVKGGIQWNKVPFPLLIMPEANQSFITQKNTFSLINNMEFLNDRFVSLMIDYDMGGKFFNRIPGLRRLKWREAFGFKMLYGKLSDKNNPYKNTDDPSIFRFPERNGEPTSFVMGNKPYMEFYVGIHNIFKLVHIDYVRRINYLGNPDVNKHGVRLMVMLLF</sequence>
<dbReference type="InterPro" id="IPR008969">
    <property type="entry name" value="CarboxyPept-like_regulatory"/>
</dbReference>
<proteinExistence type="predicted"/>
<dbReference type="PROSITE" id="PS51257">
    <property type="entry name" value="PROKAR_LIPOPROTEIN"/>
    <property type="match status" value="1"/>
</dbReference>
<dbReference type="Proteomes" id="UP000787625">
    <property type="component" value="Unassembled WGS sequence"/>
</dbReference>
<comment type="caution">
    <text evidence="2">The sequence shown here is derived from an EMBL/GenBank/DDBJ whole genome shotgun (WGS) entry which is preliminary data.</text>
</comment>
<protein>
    <submittedName>
        <fullName evidence="2">DUF5686 and carboxypeptidase regulatory-like domain-containing protein</fullName>
    </submittedName>
</protein>
<keyword evidence="2" id="KW-0378">Hydrolase</keyword>
<reference evidence="2" key="2">
    <citation type="submission" date="2021-04" db="EMBL/GenBank/DDBJ databases">
        <authorList>
            <person name="Gilroy R."/>
        </authorList>
    </citation>
    <scope>NUCLEOTIDE SEQUENCE</scope>
    <source>
        <strain evidence="2">MalCec1-1739</strain>
    </source>
</reference>
<organism evidence="2 3">
    <name type="scientific">Candidatus Avibacteroides avistercoris</name>
    <dbReference type="NCBI Taxonomy" id="2840690"/>
    <lineage>
        <taxon>Bacteria</taxon>
        <taxon>Pseudomonadati</taxon>
        <taxon>Bacteroidota</taxon>
        <taxon>Bacteroidia</taxon>
        <taxon>Bacteroidales</taxon>
        <taxon>Bacteroidaceae</taxon>
        <taxon>Bacteroidaceae incertae sedis</taxon>
        <taxon>Candidatus Avibacteroides</taxon>
    </lineage>
</organism>
<feature type="chain" id="PRO_5038920423" evidence="1">
    <location>
        <begin position="30"/>
        <end position="865"/>
    </location>
</feature>
<dbReference type="Gene3D" id="2.60.40.1120">
    <property type="entry name" value="Carboxypeptidase-like, regulatory domain"/>
    <property type="match status" value="1"/>
</dbReference>
<name>A0A9D2UH18_9BACT</name>
<reference evidence="2" key="1">
    <citation type="journal article" date="2021" name="PeerJ">
        <title>Extensive microbial diversity within the chicken gut microbiome revealed by metagenomics and culture.</title>
        <authorList>
            <person name="Gilroy R."/>
            <person name="Ravi A."/>
            <person name="Getino M."/>
            <person name="Pursley I."/>
            <person name="Horton D.L."/>
            <person name="Alikhan N.F."/>
            <person name="Baker D."/>
            <person name="Gharbi K."/>
            <person name="Hall N."/>
            <person name="Watson M."/>
            <person name="Adriaenssens E.M."/>
            <person name="Foster-Nyarko E."/>
            <person name="Jarju S."/>
            <person name="Secka A."/>
            <person name="Antonio M."/>
            <person name="Oren A."/>
            <person name="Chaudhuri R.R."/>
            <person name="La Ragione R."/>
            <person name="Hildebrand F."/>
            <person name="Pallen M.J."/>
        </authorList>
    </citation>
    <scope>NUCLEOTIDE SEQUENCE</scope>
    <source>
        <strain evidence="2">MalCec1-1739</strain>
    </source>
</reference>
<dbReference type="AlphaFoldDB" id="A0A9D2UH18"/>
<accession>A0A9D2UH18</accession>
<dbReference type="GO" id="GO:0004180">
    <property type="term" value="F:carboxypeptidase activity"/>
    <property type="evidence" value="ECO:0007669"/>
    <property type="project" value="UniProtKB-KW"/>
</dbReference>
<keyword evidence="2" id="KW-0121">Carboxypeptidase</keyword>
<dbReference type="SUPFAM" id="SSF49464">
    <property type="entry name" value="Carboxypeptidase regulatory domain-like"/>
    <property type="match status" value="1"/>
</dbReference>
<dbReference type="Pfam" id="PF18939">
    <property type="entry name" value="DUF5686"/>
    <property type="match status" value="1"/>
</dbReference>
<keyword evidence="1" id="KW-0732">Signal</keyword>
<gene>
    <name evidence="2" type="ORF">IAA93_00505</name>
</gene>
<evidence type="ECO:0000313" key="3">
    <source>
        <dbReference type="Proteomes" id="UP000787625"/>
    </source>
</evidence>
<feature type="signal peptide" evidence="1">
    <location>
        <begin position="1"/>
        <end position="29"/>
    </location>
</feature>
<evidence type="ECO:0000256" key="1">
    <source>
        <dbReference type="SAM" id="SignalP"/>
    </source>
</evidence>